<evidence type="ECO:0000256" key="1">
    <source>
        <dbReference type="ARBA" id="ARBA00001933"/>
    </source>
</evidence>
<dbReference type="EMBL" id="DYWT01000245">
    <property type="protein sequence ID" value="HJF33174.1"/>
    <property type="molecule type" value="Genomic_DNA"/>
</dbReference>
<dbReference type="AlphaFoldDB" id="A0A921G160"/>
<feature type="domain" description="Aminotransferase class I/classII large" evidence="4">
    <location>
        <begin position="24"/>
        <end position="347"/>
    </location>
</feature>
<sequence length="577" mass="64224">MKLPEHGANPNDVYSKLGIAQPTQLLDFSENVNPAGPPDAITQMWPSLLSKLRTYPNPEGEPFLSAVADYHSISPACLFAGNGAAELLALLAERYRGKCAIVVHPTFSEYEATLLAKDVEIVRVFASEKDGFKLPLEELLDAMNSAAVLYLCTPNNPTGIMPARADLNVIIQHGAEVGCEIVLDEAFIDFVDESLSFIADITNNPHVIIIRSMTKMYAIPGIRLGYIAAHPSIIEGIKALAPHWNVNGLAAHIGAACLQEERYREQAIQHSNGEREKMTRFLTDHGCIVTDSVTNFISFTLGAGREANKLYSDMLARGIVLRHSQNFRGMDGRWLRIGMKNTADMAVLRNELEKWFGQYSGQRLGWLGDSHQVKLDTIQTTQPEKLTFISGGVRSGKSSYAEKLLVDEVRENGGRLVYIASGVATDSEMQVRIERHKSDRSTDSWTTLEQPVKLEEALPFIQQGDYILWDCLTTWLANELYIGWESGKPCIEQPGCMELKEAQLYTTIDALVSQAAHLVIVSNEVLDELPSEYAETEIYSKWIGRIHQVLVKKASTAIEMDYGIPIVWKNERQEVTQ</sequence>
<proteinExistence type="inferred from homology"/>
<dbReference type="GO" id="GO:0030170">
    <property type="term" value="F:pyridoxal phosphate binding"/>
    <property type="evidence" value="ECO:0007669"/>
    <property type="project" value="InterPro"/>
</dbReference>
<dbReference type="GO" id="GO:0016779">
    <property type="term" value="F:nucleotidyltransferase activity"/>
    <property type="evidence" value="ECO:0007669"/>
    <property type="project" value="UniProtKB-KW"/>
</dbReference>
<evidence type="ECO:0000256" key="3">
    <source>
        <dbReference type="RuleBase" id="RU000481"/>
    </source>
</evidence>
<keyword evidence="3" id="KW-0032">Aminotransferase</keyword>
<accession>A0A921G160</accession>
<reference evidence="5" key="2">
    <citation type="submission" date="2021-09" db="EMBL/GenBank/DDBJ databases">
        <authorList>
            <person name="Gilroy R."/>
        </authorList>
    </citation>
    <scope>NUCLEOTIDE SEQUENCE</scope>
    <source>
        <strain evidence="5">CHK171-7178</strain>
    </source>
</reference>
<dbReference type="InterPro" id="IPR004839">
    <property type="entry name" value="Aminotransferase_I/II_large"/>
</dbReference>
<dbReference type="Proteomes" id="UP000698173">
    <property type="component" value="Unassembled WGS sequence"/>
</dbReference>
<dbReference type="SUPFAM" id="SSF52540">
    <property type="entry name" value="P-loop containing nucleoside triphosphate hydrolases"/>
    <property type="match status" value="1"/>
</dbReference>
<dbReference type="InterPro" id="IPR027417">
    <property type="entry name" value="P-loop_NTPase"/>
</dbReference>
<keyword evidence="5" id="KW-0418">Kinase</keyword>
<comment type="similarity">
    <text evidence="3">Belongs to the class-I pyridoxal-phosphate-dependent aminotransferase family.</text>
</comment>
<dbReference type="CDD" id="cd00544">
    <property type="entry name" value="CobU"/>
    <property type="match status" value="1"/>
</dbReference>
<dbReference type="SUPFAM" id="SSF53383">
    <property type="entry name" value="PLP-dependent transferases"/>
    <property type="match status" value="1"/>
</dbReference>
<dbReference type="Pfam" id="PF02283">
    <property type="entry name" value="CobU"/>
    <property type="match status" value="1"/>
</dbReference>
<dbReference type="GO" id="GO:0009236">
    <property type="term" value="P:cobalamin biosynthetic process"/>
    <property type="evidence" value="ECO:0007669"/>
    <property type="project" value="InterPro"/>
</dbReference>
<gene>
    <name evidence="5" type="ORF">K8V56_15545</name>
</gene>
<organism evidence="5 6">
    <name type="scientific">Sporosarcina psychrophila</name>
    <name type="common">Bacillus psychrophilus</name>
    <dbReference type="NCBI Taxonomy" id="1476"/>
    <lineage>
        <taxon>Bacteria</taxon>
        <taxon>Bacillati</taxon>
        <taxon>Bacillota</taxon>
        <taxon>Bacilli</taxon>
        <taxon>Bacillales</taxon>
        <taxon>Caryophanaceae</taxon>
        <taxon>Sporosarcina</taxon>
    </lineage>
</organism>
<keyword evidence="5" id="KW-0548">Nucleotidyltransferase</keyword>
<evidence type="ECO:0000313" key="6">
    <source>
        <dbReference type="Proteomes" id="UP000698173"/>
    </source>
</evidence>
<dbReference type="PANTHER" id="PTHR42885">
    <property type="entry name" value="HISTIDINOL-PHOSPHATE AMINOTRANSFERASE-RELATED"/>
    <property type="match status" value="1"/>
</dbReference>
<dbReference type="PANTHER" id="PTHR42885:SF1">
    <property type="entry name" value="THREONINE-PHOSPHATE DECARBOXYLASE"/>
    <property type="match status" value="1"/>
</dbReference>
<evidence type="ECO:0000313" key="5">
    <source>
        <dbReference type="EMBL" id="HJF33174.1"/>
    </source>
</evidence>
<dbReference type="GO" id="GO:0043752">
    <property type="term" value="F:adenosylcobinamide kinase activity"/>
    <property type="evidence" value="ECO:0007669"/>
    <property type="project" value="InterPro"/>
</dbReference>
<dbReference type="EC" id="2.6.1.-" evidence="3"/>
<dbReference type="InterPro" id="IPR003203">
    <property type="entry name" value="CobU/CobP"/>
</dbReference>
<dbReference type="Gene3D" id="3.40.50.300">
    <property type="entry name" value="P-loop containing nucleotide triphosphate hydrolases"/>
    <property type="match status" value="1"/>
</dbReference>
<dbReference type="GO" id="GO:0000166">
    <property type="term" value="F:nucleotide binding"/>
    <property type="evidence" value="ECO:0007669"/>
    <property type="project" value="InterPro"/>
</dbReference>
<dbReference type="Gene3D" id="3.40.640.10">
    <property type="entry name" value="Type I PLP-dependent aspartate aminotransferase-like (Major domain)"/>
    <property type="match status" value="1"/>
</dbReference>
<keyword evidence="2" id="KW-0663">Pyridoxal phosphate</keyword>
<dbReference type="Gene3D" id="3.90.1150.10">
    <property type="entry name" value="Aspartate Aminotransferase, domain 1"/>
    <property type="match status" value="1"/>
</dbReference>
<dbReference type="PROSITE" id="PS00105">
    <property type="entry name" value="AA_TRANSFER_CLASS_1"/>
    <property type="match status" value="1"/>
</dbReference>
<dbReference type="InterPro" id="IPR004838">
    <property type="entry name" value="NHTrfase_class1_PyrdxlP-BS"/>
</dbReference>
<name>A0A921G160_SPOPS</name>
<dbReference type="InterPro" id="IPR015424">
    <property type="entry name" value="PyrdxlP-dep_Trfase"/>
</dbReference>
<dbReference type="GO" id="GO:0008483">
    <property type="term" value="F:transaminase activity"/>
    <property type="evidence" value="ECO:0007669"/>
    <property type="project" value="UniProtKB-KW"/>
</dbReference>
<keyword evidence="3" id="KW-0808">Transferase</keyword>
<dbReference type="Pfam" id="PF00155">
    <property type="entry name" value="Aminotran_1_2"/>
    <property type="match status" value="1"/>
</dbReference>
<dbReference type="InterPro" id="IPR015422">
    <property type="entry name" value="PyrdxlP-dep_Trfase_small"/>
</dbReference>
<comment type="cofactor">
    <cofactor evidence="1 3">
        <name>pyridoxal 5'-phosphate</name>
        <dbReference type="ChEBI" id="CHEBI:597326"/>
    </cofactor>
</comment>
<dbReference type="CDD" id="cd00609">
    <property type="entry name" value="AAT_like"/>
    <property type="match status" value="1"/>
</dbReference>
<protein>
    <recommendedName>
        <fullName evidence="3">Aminotransferase</fullName>
        <ecNumber evidence="3">2.6.1.-</ecNumber>
    </recommendedName>
</protein>
<evidence type="ECO:0000259" key="4">
    <source>
        <dbReference type="Pfam" id="PF00155"/>
    </source>
</evidence>
<reference evidence="5" key="1">
    <citation type="journal article" date="2021" name="PeerJ">
        <title>Extensive microbial diversity within the chicken gut microbiome revealed by metagenomics and culture.</title>
        <authorList>
            <person name="Gilroy R."/>
            <person name="Ravi A."/>
            <person name="Getino M."/>
            <person name="Pursley I."/>
            <person name="Horton D.L."/>
            <person name="Alikhan N.F."/>
            <person name="Baker D."/>
            <person name="Gharbi K."/>
            <person name="Hall N."/>
            <person name="Watson M."/>
            <person name="Adriaenssens E.M."/>
            <person name="Foster-Nyarko E."/>
            <person name="Jarju S."/>
            <person name="Secka A."/>
            <person name="Antonio M."/>
            <person name="Oren A."/>
            <person name="Chaudhuri R.R."/>
            <person name="La Ragione R."/>
            <person name="Hildebrand F."/>
            <person name="Pallen M.J."/>
        </authorList>
    </citation>
    <scope>NUCLEOTIDE SEQUENCE</scope>
    <source>
        <strain evidence="5">CHK171-7178</strain>
    </source>
</reference>
<evidence type="ECO:0000256" key="2">
    <source>
        <dbReference type="ARBA" id="ARBA00022898"/>
    </source>
</evidence>
<comment type="caution">
    <text evidence="5">The sequence shown here is derived from an EMBL/GenBank/DDBJ whole genome shotgun (WGS) entry which is preliminary data.</text>
</comment>
<dbReference type="InterPro" id="IPR015421">
    <property type="entry name" value="PyrdxlP-dep_Trfase_major"/>
</dbReference>